<dbReference type="Gene3D" id="3.40.50.1820">
    <property type="entry name" value="alpha/beta hydrolase"/>
    <property type="match status" value="1"/>
</dbReference>
<proteinExistence type="predicted"/>
<evidence type="ECO:0000313" key="4">
    <source>
        <dbReference type="Proteomes" id="UP001596043"/>
    </source>
</evidence>
<dbReference type="InterPro" id="IPR050261">
    <property type="entry name" value="FrsA_esterase"/>
</dbReference>
<name>A0ABV9HXQ0_9FLAO</name>
<evidence type="ECO:0000256" key="1">
    <source>
        <dbReference type="ARBA" id="ARBA00022801"/>
    </source>
</evidence>
<dbReference type="SUPFAM" id="SSF53474">
    <property type="entry name" value="alpha/beta-Hydrolases"/>
    <property type="match status" value="1"/>
</dbReference>
<dbReference type="RefSeq" id="WP_379979014.1">
    <property type="nucleotide sequence ID" value="NZ_JBHSFV010000006.1"/>
</dbReference>
<dbReference type="GO" id="GO:0016787">
    <property type="term" value="F:hydrolase activity"/>
    <property type="evidence" value="ECO:0007669"/>
    <property type="project" value="UniProtKB-KW"/>
</dbReference>
<dbReference type="Pfam" id="PF01738">
    <property type="entry name" value="DLH"/>
    <property type="match status" value="1"/>
</dbReference>
<dbReference type="InterPro" id="IPR029058">
    <property type="entry name" value="AB_hydrolase_fold"/>
</dbReference>
<accession>A0ABV9HXQ0</accession>
<feature type="domain" description="Dienelactone hydrolase" evidence="2">
    <location>
        <begin position="21"/>
        <end position="202"/>
    </location>
</feature>
<keyword evidence="1 3" id="KW-0378">Hydrolase</keyword>
<dbReference type="Proteomes" id="UP001596043">
    <property type="component" value="Unassembled WGS sequence"/>
</dbReference>
<dbReference type="PANTHER" id="PTHR22946:SF9">
    <property type="entry name" value="POLYKETIDE TRANSFERASE AF380"/>
    <property type="match status" value="1"/>
</dbReference>
<evidence type="ECO:0000313" key="3">
    <source>
        <dbReference type="EMBL" id="MFC4634602.1"/>
    </source>
</evidence>
<dbReference type="PANTHER" id="PTHR22946">
    <property type="entry name" value="DIENELACTONE HYDROLASE DOMAIN-CONTAINING PROTEIN-RELATED"/>
    <property type="match status" value="1"/>
</dbReference>
<comment type="caution">
    <text evidence="3">The sequence shown here is derived from an EMBL/GenBank/DDBJ whole genome shotgun (WGS) entry which is preliminary data.</text>
</comment>
<gene>
    <name evidence="3" type="ORF">ACFO3O_11825</name>
</gene>
<reference evidence="4" key="1">
    <citation type="journal article" date="2019" name="Int. J. Syst. Evol. Microbiol.">
        <title>The Global Catalogue of Microorganisms (GCM) 10K type strain sequencing project: providing services to taxonomists for standard genome sequencing and annotation.</title>
        <authorList>
            <consortium name="The Broad Institute Genomics Platform"/>
            <consortium name="The Broad Institute Genome Sequencing Center for Infectious Disease"/>
            <person name="Wu L."/>
            <person name="Ma J."/>
        </authorList>
    </citation>
    <scope>NUCLEOTIDE SEQUENCE [LARGE SCALE GENOMIC DNA]</scope>
    <source>
        <strain evidence="4">YJ-61-S</strain>
    </source>
</reference>
<protein>
    <submittedName>
        <fullName evidence="3">Dienelactone hydrolase family protein</fullName>
        <ecNumber evidence="3">3.1.-.-</ecNumber>
    </submittedName>
</protein>
<dbReference type="EMBL" id="JBHSFV010000006">
    <property type="protein sequence ID" value="MFC4634602.1"/>
    <property type="molecule type" value="Genomic_DNA"/>
</dbReference>
<organism evidence="3 4">
    <name type="scientific">Dokdonia ponticola</name>
    <dbReference type="NCBI Taxonomy" id="2041041"/>
    <lineage>
        <taxon>Bacteria</taxon>
        <taxon>Pseudomonadati</taxon>
        <taxon>Bacteroidota</taxon>
        <taxon>Flavobacteriia</taxon>
        <taxon>Flavobacteriales</taxon>
        <taxon>Flavobacteriaceae</taxon>
        <taxon>Dokdonia</taxon>
    </lineage>
</organism>
<dbReference type="EC" id="3.1.-.-" evidence="3"/>
<keyword evidence="4" id="KW-1185">Reference proteome</keyword>
<evidence type="ECO:0000259" key="2">
    <source>
        <dbReference type="Pfam" id="PF01738"/>
    </source>
</evidence>
<sequence length="221" mass="24468">MHSKTSRTTINIQLEDVLLKGNLTIPENAKGLIIFSHGSGSSRFSPRNTYVARILQEQGLVTLLFDLLTKEEDAIYKNRFDIKLLTQRLIAVTKWVKKQKELTDFPIGYFGASTGAASALKAAAILKEDIVAVVSRGGRPDLAMEALEKVISPTLLIVGGDDIVVIELNKQAYQKLTCVRNLEIIPNATHLFEEKGTLEAVAIRAAQWFTEKIKANTNNYV</sequence>
<dbReference type="InterPro" id="IPR002925">
    <property type="entry name" value="Dienelactn_hydro"/>
</dbReference>